<dbReference type="Proteomes" id="UP000251205">
    <property type="component" value="Unassembled WGS sequence"/>
</dbReference>
<evidence type="ECO:0000313" key="2">
    <source>
        <dbReference type="Proteomes" id="UP000251205"/>
    </source>
</evidence>
<reference evidence="1 2" key="1">
    <citation type="submission" date="2018-06" db="EMBL/GenBank/DDBJ databases">
        <title>Whole Genome Sequence of an efficient microsymbiont, Rhizobium tropici.</title>
        <authorList>
            <person name="Srinivasan R."/>
            <person name="Singh H.V."/>
            <person name="Srivastava R."/>
            <person name="Kumari B."/>
            <person name="Radhakrishna A."/>
        </authorList>
    </citation>
    <scope>NUCLEOTIDE SEQUENCE [LARGE SCALE GENOMIC DNA]</scope>
    <source>
        <strain evidence="1 2">IGFRI Rhizo-19</strain>
    </source>
</reference>
<name>A0A329YMZ5_RHITR</name>
<dbReference type="OrthoDB" id="8374234at2"/>
<comment type="caution">
    <text evidence="1">The sequence shown here is derived from an EMBL/GenBank/DDBJ whole genome shotgun (WGS) entry which is preliminary data.</text>
</comment>
<protein>
    <submittedName>
        <fullName evidence="1">Uncharacterized protein</fullName>
    </submittedName>
</protein>
<accession>A0A329YMZ5</accession>
<proteinExistence type="predicted"/>
<sequence>MPRDIRQITPAYEILRFVTCACIGRTSRQTRRDFAGYAVGKRRKLDVVPYIARDMAKELLRSLDVTKGEMAADQEEVAAKIEAILLGIDDETAFKLASISTEEKEEVVDLICDQVRAMMLSDYTVTEIEKEPEPPKPEEFNGWKAYERIGSDEKPRYKWRHTWADRNGNDLVGYKNGACVGRVFKLDYIRQDEKWFWLVEHIPLERPERESRSAGWERSAREAACRAEKCYDAIMRLNGKQA</sequence>
<gene>
    <name evidence="1" type="ORF">DQ393_05940</name>
</gene>
<evidence type="ECO:0000313" key="1">
    <source>
        <dbReference type="EMBL" id="RAX42380.1"/>
    </source>
</evidence>
<dbReference type="RefSeq" id="WP_112340866.1">
    <property type="nucleotide sequence ID" value="NZ_QMKK01000022.1"/>
</dbReference>
<organism evidence="1 2">
    <name type="scientific">Rhizobium tropici</name>
    <dbReference type="NCBI Taxonomy" id="398"/>
    <lineage>
        <taxon>Bacteria</taxon>
        <taxon>Pseudomonadati</taxon>
        <taxon>Pseudomonadota</taxon>
        <taxon>Alphaproteobacteria</taxon>
        <taxon>Hyphomicrobiales</taxon>
        <taxon>Rhizobiaceae</taxon>
        <taxon>Rhizobium/Agrobacterium group</taxon>
        <taxon>Rhizobium</taxon>
    </lineage>
</organism>
<dbReference type="AlphaFoldDB" id="A0A329YMZ5"/>
<dbReference type="EMBL" id="QMKK01000022">
    <property type="protein sequence ID" value="RAX42380.1"/>
    <property type="molecule type" value="Genomic_DNA"/>
</dbReference>